<dbReference type="Proteomes" id="UP000078070">
    <property type="component" value="Chromosome"/>
</dbReference>
<gene>
    <name evidence="2" type="ORF">A8C75_18095</name>
</gene>
<sequence length="195" mass="22108">MEGFVLVGLLVLAVVFFLKFLARNRTSAAPADQLRYRRRPALFTPAERSFAGVLDQVLDARYRVYGKVRVADLIEPLPGKDRRIWQKAFNRISAKHFDFVICNSSDLVPVVVIELDDSSHQKAKRQQRDEMLQQICQQVQLPLIRVPAQKGYKLVEVEDYLKPLRDLESTADSETTGQAIPLRAVRDDTGWAGGV</sequence>
<keyword evidence="3" id="KW-1185">Reference proteome</keyword>
<name>A0A1A9F1Z4_9GAMM</name>
<protein>
    <recommendedName>
        <fullName evidence="1">DUF2726 domain-containing protein</fullName>
    </recommendedName>
</protein>
<feature type="domain" description="DUF2726" evidence="1">
    <location>
        <begin position="41"/>
        <end position="162"/>
    </location>
</feature>
<evidence type="ECO:0000313" key="3">
    <source>
        <dbReference type="Proteomes" id="UP000078070"/>
    </source>
</evidence>
<dbReference type="KEGG" id="mars:A8C75_18095"/>
<proteinExistence type="predicted"/>
<organism evidence="2 3">
    <name type="scientific">Marinobacterium aestuarii</name>
    <dbReference type="NCBI Taxonomy" id="1821621"/>
    <lineage>
        <taxon>Bacteria</taxon>
        <taxon>Pseudomonadati</taxon>
        <taxon>Pseudomonadota</taxon>
        <taxon>Gammaproteobacteria</taxon>
        <taxon>Oceanospirillales</taxon>
        <taxon>Oceanospirillaceae</taxon>
        <taxon>Marinobacterium</taxon>
    </lineage>
</organism>
<reference evidence="3" key="1">
    <citation type="submission" date="2016-05" db="EMBL/GenBank/DDBJ databases">
        <authorList>
            <person name="Baek K."/>
            <person name="Yang S.-J."/>
        </authorList>
    </citation>
    <scope>NUCLEOTIDE SEQUENCE [LARGE SCALE GENOMIC DNA]</scope>
    <source>
        <strain evidence="3">ST58-10</strain>
    </source>
</reference>
<dbReference type="InterPro" id="IPR024402">
    <property type="entry name" value="DUF2726"/>
</dbReference>
<dbReference type="RefSeq" id="WP_067385592.1">
    <property type="nucleotide sequence ID" value="NZ_CP015839.1"/>
</dbReference>
<accession>A0A1A9F1Z4</accession>
<dbReference type="AlphaFoldDB" id="A0A1A9F1Z4"/>
<dbReference type="Pfam" id="PF10881">
    <property type="entry name" value="DUF2726"/>
    <property type="match status" value="1"/>
</dbReference>
<dbReference type="STRING" id="1821621.A8C75_18095"/>
<dbReference type="OrthoDB" id="5782056at2"/>
<evidence type="ECO:0000313" key="2">
    <source>
        <dbReference type="EMBL" id="ANG64197.1"/>
    </source>
</evidence>
<reference evidence="2 3" key="2">
    <citation type="journal article" date="2018" name="Int. J. Syst. Evol. Microbiol.">
        <title>Marinobacterium aestuarii sp. nov., a benzene-degrading marine bacterium isolated from estuary sediment.</title>
        <authorList>
            <person name="Bae S.S."/>
            <person name="Jung J."/>
            <person name="Chung D."/>
            <person name="Baek K."/>
        </authorList>
    </citation>
    <scope>NUCLEOTIDE SEQUENCE [LARGE SCALE GENOMIC DNA]</scope>
    <source>
        <strain evidence="2 3">ST58-10</strain>
    </source>
</reference>
<dbReference type="PIRSF" id="PIRSF028063">
    <property type="entry name" value="UCP028063"/>
    <property type="match status" value="1"/>
</dbReference>
<dbReference type="EMBL" id="CP015839">
    <property type="protein sequence ID" value="ANG64197.1"/>
    <property type="molecule type" value="Genomic_DNA"/>
</dbReference>
<dbReference type="InterPro" id="IPR014538">
    <property type="entry name" value="UCP028063_topo_Znf"/>
</dbReference>
<evidence type="ECO:0000259" key="1">
    <source>
        <dbReference type="Pfam" id="PF10881"/>
    </source>
</evidence>